<reference evidence="3" key="1">
    <citation type="journal article" date="2019" name="Sci. Rep.">
        <title>Draft genome of Tanacetum cinerariifolium, the natural source of mosquito coil.</title>
        <authorList>
            <person name="Yamashiro T."/>
            <person name="Shiraishi A."/>
            <person name="Satake H."/>
            <person name="Nakayama K."/>
        </authorList>
    </citation>
    <scope>NUCLEOTIDE SEQUENCE</scope>
</reference>
<comment type="caution">
    <text evidence="3">The sequence shown here is derived from an EMBL/GenBank/DDBJ whole genome shotgun (WGS) entry which is preliminary data.</text>
</comment>
<feature type="domain" description="Retroviral polymerase SH3-like" evidence="2">
    <location>
        <begin position="465"/>
        <end position="505"/>
    </location>
</feature>
<feature type="domain" description="GAG-pre-integrase" evidence="1">
    <location>
        <begin position="336"/>
        <end position="405"/>
    </location>
</feature>
<proteinExistence type="predicted"/>
<sequence length="662" mass="75357">MRNANHRGNSQLVISLDKVKLNGTLFYVLLDEVVLIALADDENVVVGKESARNKEWVKISMKKHVNTEILKENQNLRKELKELTTITETWLNNSNKVNQCIMERPWLFEAKGFTLPNYDTADESSVCSTPLPPMEKLADVGLIYESKTIKSILKSNSTFKPETLKKVTINKPTLAPAKGNQNVLAFKRNSAPTGKLNISKVKVYLLQDPKAQDHQNTPPCIHYGFNDHLSDDYVKYPICDICGSYDQDTHGHNMVISLRRGIKHRNPQHVTKSYETCGSTVHTITDHNDIVRFRRGEALQAKKVEALKSKKFDEKRGTIFNSNKEIVMIALIVRDVYILDMTCATQESCFFSTAIENLNWLWHKRLAHLNFKIINQLATQNLVIGLPSLVYLKDKPCSSCEKGKHHRANFKIKQTSSIKKCLHLLHMDLFGPITPRSINHEKYSFGIVDEYSRIPNIDFLYVFGCPVYIHNHEDYLEKFDEKADDGYFIGYSLVSKAFRIFNTIIQQNKETYHINLMKALMLSNSQNLQMTTSPLLNLKDTHLMSIFIHINLLKAQDDEILNDDQSKHSNHNNDNHIIDNLPNTKDVQISKPMSSSTEDTSAQNAILIIIGNPGAGMLTWAKTNKHSAASAHECLFVDFLSKEEPKKVSEALKHPGWVDAMQ</sequence>
<dbReference type="PANTHER" id="PTHR42648:SF32">
    <property type="entry name" value="RIBONUCLEASE H-LIKE DOMAIN, GAG-PRE-INTEGRASE DOMAIN PROTEIN-RELATED"/>
    <property type="match status" value="1"/>
</dbReference>
<evidence type="ECO:0000259" key="2">
    <source>
        <dbReference type="Pfam" id="PF25597"/>
    </source>
</evidence>
<dbReference type="InterPro" id="IPR039537">
    <property type="entry name" value="Retrotran_Ty1/copia-like"/>
</dbReference>
<organism evidence="3">
    <name type="scientific">Tanacetum cinerariifolium</name>
    <name type="common">Dalmatian daisy</name>
    <name type="synonym">Chrysanthemum cinerariifolium</name>
    <dbReference type="NCBI Taxonomy" id="118510"/>
    <lineage>
        <taxon>Eukaryota</taxon>
        <taxon>Viridiplantae</taxon>
        <taxon>Streptophyta</taxon>
        <taxon>Embryophyta</taxon>
        <taxon>Tracheophyta</taxon>
        <taxon>Spermatophyta</taxon>
        <taxon>Magnoliopsida</taxon>
        <taxon>eudicotyledons</taxon>
        <taxon>Gunneridae</taxon>
        <taxon>Pentapetalae</taxon>
        <taxon>asterids</taxon>
        <taxon>campanulids</taxon>
        <taxon>Asterales</taxon>
        <taxon>Asteraceae</taxon>
        <taxon>Asteroideae</taxon>
        <taxon>Anthemideae</taxon>
        <taxon>Anthemidinae</taxon>
        <taxon>Tanacetum</taxon>
    </lineage>
</organism>
<dbReference type="Pfam" id="PF13976">
    <property type="entry name" value="gag_pre-integrs"/>
    <property type="match status" value="1"/>
</dbReference>
<evidence type="ECO:0000313" key="3">
    <source>
        <dbReference type="EMBL" id="GEU32238.1"/>
    </source>
</evidence>
<accession>A0A6L2J5G7</accession>
<dbReference type="Pfam" id="PF25597">
    <property type="entry name" value="SH3_retrovirus"/>
    <property type="match status" value="1"/>
</dbReference>
<gene>
    <name evidence="3" type="ORF">Tci_004216</name>
</gene>
<protein>
    <submittedName>
        <fullName evidence="3">Retrovirus-related Pol polyprotein from transposon TNT 1-94</fullName>
    </submittedName>
</protein>
<evidence type="ECO:0000259" key="1">
    <source>
        <dbReference type="Pfam" id="PF13976"/>
    </source>
</evidence>
<name>A0A6L2J5G7_TANCI</name>
<dbReference type="EMBL" id="BKCJ010000333">
    <property type="protein sequence ID" value="GEU32238.1"/>
    <property type="molecule type" value="Genomic_DNA"/>
</dbReference>
<dbReference type="PANTHER" id="PTHR42648">
    <property type="entry name" value="TRANSPOSASE, PUTATIVE-RELATED"/>
    <property type="match status" value="1"/>
</dbReference>
<dbReference type="AlphaFoldDB" id="A0A6L2J5G7"/>
<dbReference type="InterPro" id="IPR025724">
    <property type="entry name" value="GAG-pre-integrase_dom"/>
</dbReference>
<dbReference type="InterPro" id="IPR057670">
    <property type="entry name" value="SH3_retrovirus"/>
</dbReference>